<evidence type="ECO:0000259" key="7">
    <source>
        <dbReference type="Pfam" id="PF00588"/>
    </source>
</evidence>
<accession>A0A7V8VF49</accession>
<dbReference type="GO" id="GO:0003723">
    <property type="term" value="F:RNA binding"/>
    <property type="evidence" value="ECO:0007669"/>
    <property type="project" value="InterPro"/>
</dbReference>
<dbReference type="Gene3D" id="3.40.1280.10">
    <property type="match status" value="1"/>
</dbReference>
<dbReference type="GO" id="GO:0005829">
    <property type="term" value="C:cytosol"/>
    <property type="evidence" value="ECO:0007669"/>
    <property type="project" value="TreeGrafter"/>
</dbReference>
<dbReference type="CDD" id="cd18093">
    <property type="entry name" value="SpoU-like_TrmJ"/>
    <property type="match status" value="1"/>
</dbReference>
<dbReference type="Gene3D" id="1.10.8.590">
    <property type="match status" value="1"/>
</dbReference>
<evidence type="ECO:0000256" key="2">
    <source>
        <dbReference type="ARBA" id="ARBA00022603"/>
    </source>
</evidence>
<dbReference type="PANTHER" id="PTHR42786:SF2">
    <property type="entry name" value="TRNA (CYTIDINE_URIDINE-2'-O-)-METHYLTRANSFERASE TRMJ"/>
    <property type="match status" value="1"/>
</dbReference>
<dbReference type="RefSeq" id="WP_194538384.1">
    <property type="nucleotide sequence ID" value="NZ_JACEFB010000009.1"/>
</dbReference>
<keyword evidence="5" id="KW-0963">Cytoplasm</keyword>
<dbReference type="NCBIfam" id="TIGR00050">
    <property type="entry name" value="rRNA_methyl_1"/>
    <property type="match status" value="1"/>
</dbReference>
<keyword evidence="9" id="KW-1185">Reference proteome</keyword>
<evidence type="ECO:0000313" key="9">
    <source>
        <dbReference type="Proteomes" id="UP000542342"/>
    </source>
</evidence>
<feature type="region of interest" description="Disordered" evidence="6">
    <location>
        <begin position="1"/>
        <end position="20"/>
    </location>
</feature>
<keyword evidence="3 8" id="KW-0808">Transferase</keyword>
<gene>
    <name evidence="5" type="primary">trmJ</name>
    <name evidence="8" type="ORF">H0921_12015</name>
</gene>
<feature type="compositionally biased region" description="Low complexity" evidence="6">
    <location>
        <begin position="10"/>
        <end position="19"/>
    </location>
</feature>
<protein>
    <recommendedName>
        <fullName evidence="5">tRNA (cytidine/uridine-2'-O-)-methyltransferase TrmJ</fullName>
        <ecNumber evidence="5">2.1.1.200</ecNumber>
    </recommendedName>
    <alternativeName>
        <fullName evidence="5">tRNA (cytidine(32)/uridine(32)-2'-O)-methyltransferase</fullName>
    </alternativeName>
    <alternativeName>
        <fullName evidence="5">tRNA Cm32/Um32 methyltransferase</fullName>
    </alternativeName>
</protein>
<comment type="subcellular location">
    <subcellularLocation>
        <location evidence="5">Cytoplasm</location>
    </subcellularLocation>
</comment>
<organism evidence="8 9">
    <name type="scientific">Thermogemmata fonticola</name>
    <dbReference type="NCBI Taxonomy" id="2755323"/>
    <lineage>
        <taxon>Bacteria</taxon>
        <taxon>Pseudomonadati</taxon>
        <taxon>Planctomycetota</taxon>
        <taxon>Planctomycetia</taxon>
        <taxon>Gemmatales</taxon>
        <taxon>Gemmataceae</taxon>
        <taxon>Thermogemmata</taxon>
    </lineage>
</organism>
<keyword evidence="2 5" id="KW-0489">Methyltransferase</keyword>
<feature type="region of interest" description="Disordered" evidence="6">
    <location>
        <begin position="278"/>
        <end position="310"/>
    </location>
</feature>
<dbReference type="InterPro" id="IPR029026">
    <property type="entry name" value="tRNA_m1G_MTases_N"/>
</dbReference>
<feature type="domain" description="tRNA/rRNA methyltransferase SpoU type" evidence="7">
    <location>
        <begin position="34"/>
        <end position="185"/>
    </location>
</feature>
<comment type="caution">
    <text evidence="8">The sequence shown here is derived from an EMBL/GenBank/DDBJ whole genome shotgun (WGS) entry which is preliminary data.</text>
</comment>
<evidence type="ECO:0000256" key="3">
    <source>
        <dbReference type="ARBA" id="ARBA00022679"/>
    </source>
</evidence>
<comment type="catalytic activity">
    <reaction evidence="5">
        <text>uridine(32) in tRNA + S-adenosyl-L-methionine = 2'-O-methyluridine(32) in tRNA + S-adenosyl-L-homocysteine + H(+)</text>
        <dbReference type="Rhea" id="RHEA:42936"/>
        <dbReference type="Rhea" id="RHEA-COMP:10107"/>
        <dbReference type="Rhea" id="RHEA-COMP:10290"/>
        <dbReference type="ChEBI" id="CHEBI:15378"/>
        <dbReference type="ChEBI" id="CHEBI:57856"/>
        <dbReference type="ChEBI" id="CHEBI:59789"/>
        <dbReference type="ChEBI" id="CHEBI:65315"/>
        <dbReference type="ChEBI" id="CHEBI:74478"/>
        <dbReference type="EC" id="2.1.1.200"/>
    </reaction>
</comment>
<dbReference type="InterPro" id="IPR001537">
    <property type="entry name" value="SpoU_MeTrfase"/>
</dbReference>
<dbReference type="InterPro" id="IPR029028">
    <property type="entry name" value="Alpha/beta_knot_MTases"/>
</dbReference>
<reference evidence="8 9" key="1">
    <citation type="submission" date="2020-07" db="EMBL/GenBank/DDBJ databases">
        <title>Thermogemmata thermophila gen. nov., sp. nov., a novel moderate thermophilic planctomycete from a Kamchatka hot spring.</title>
        <authorList>
            <person name="Elcheninov A.G."/>
            <person name="Podosokorskaya O.A."/>
            <person name="Kovaleva O.L."/>
            <person name="Novikov A."/>
            <person name="Bonch-Osmolovskaya E.A."/>
            <person name="Toshchakov S.V."/>
            <person name="Kublanov I.V."/>
        </authorList>
    </citation>
    <scope>NUCLEOTIDE SEQUENCE [LARGE SCALE GENOMIC DNA]</scope>
    <source>
        <strain evidence="8 9">2918</strain>
    </source>
</reference>
<dbReference type="InterPro" id="IPR004384">
    <property type="entry name" value="RNA_MeTrfase_TrmJ/LasT"/>
</dbReference>
<dbReference type="GO" id="GO:0160206">
    <property type="term" value="F:tRNA (cytidine(32)/uridine(32)-2'-O)-methyltransferase activity"/>
    <property type="evidence" value="ECO:0007669"/>
    <property type="project" value="UniProtKB-EC"/>
</dbReference>
<evidence type="ECO:0000256" key="6">
    <source>
        <dbReference type="SAM" id="MobiDB-lite"/>
    </source>
</evidence>
<dbReference type="PANTHER" id="PTHR42786">
    <property type="entry name" value="TRNA/RRNA METHYLTRANSFERASE"/>
    <property type="match status" value="1"/>
</dbReference>
<proteinExistence type="inferred from homology"/>
<comment type="catalytic activity">
    <reaction evidence="5">
        <text>cytidine(32) in tRNA + S-adenosyl-L-methionine = 2'-O-methylcytidine(32) in tRNA + S-adenosyl-L-homocysteine + H(+)</text>
        <dbReference type="Rhea" id="RHEA:42932"/>
        <dbReference type="Rhea" id="RHEA-COMP:10288"/>
        <dbReference type="Rhea" id="RHEA-COMP:10289"/>
        <dbReference type="ChEBI" id="CHEBI:15378"/>
        <dbReference type="ChEBI" id="CHEBI:57856"/>
        <dbReference type="ChEBI" id="CHEBI:59789"/>
        <dbReference type="ChEBI" id="CHEBI:74495"/>
        <dbReference type="ChEBI" id="CHEBI:82748"/>
        <dbReference type="EC" id="2.1.1.200"/>
    </reaction>
</comment>
<dbReference type="Proteomes" id="UP000542342">
    <property type="component" value="Unassembled WGS sequence"/>
</dbReference>
<sequence length="310" mass="33667">MGNLRDDEPPAASERAASPESERAAFLERLRRCRVVLVRPHYAGNLGAVARILRNFDLHDLVLVAPRATPQDLEARRLAVHGLPILDAARIVPDLGAALSDCVYTLATSAETAGLQRRGRIAPPRQLMPVLCQAAAAGPVALVFGPEPHGLTLEEVNRCHGQIFIPASPAYPALNLAQAVAICCYEWYIHCQEQVAVPSAPHPDRQAATHAELERMFRHLRQGLEAVGYLFGDRQEVLMSAVRHLLGRAQPTKAEVRMLHGLARQLLWIARRAGRPLPPDLPESFPPDPLAGELSPSPPSDSASPPTPPS</sequence>
<comment type="function">
    <text evidence="5">Catalyzes the formation of 2'O-methylated cytidine (Cm32) or 2'O-methylated uridine (Um32) at position 32 in tRNA.</text>
</comment>
<comment type="similarity">
    <text evidence="1">Belongs to the class IV-like SAM-binding methyltransferase superfamily. RNA methyltransferase TrmH family.</text>
</comment>
<dbReference type="Pfam" id="PF00588">
    <property type="entry name" value="SpoU_methylase"/>
    <property type="match status" value="1"/>
</dbReference>
<keyword evidence="5" id="KW-0819">tRNA processing</keyword>
<evidence type="ECO:0000256" key="4">
    <source>
        <dbReference type="ARBA" id="ARBA00022691"/>
    </source>
</evidence>
<dbReference type="EC" id="2.1.1.200" evidence="5"/>
<dbReference type="GO" id="GO:0002128">
    <property type="term" value="P:tRNA nucleoside ribose methylation"/>
    <property type="evidence" value="ECO:0007669"/>
    <property type="project" value="TreeGrafter"/>
</dbReference>
<dbReference type="SUPFAM" id="SSF75217">
    <property type="entry name" value="alpha/beta knot"/>
    <property type="match status" value="1"/>
</dbReference>
<evidence type="ECO:0000256" key="5">
    <source>
        <dbReference type="RuleBase" id="RU362024"/>
    </source>
</evidence>
<evidence type="ECO:0000256" key="1">
    <source>
        <dbReference type="ARBA" id="ARBA00007228"/>
    </source>
</evidence>
<keyword evidence="4 5" id="KW-0949">S-adenosyl-L-methionine</keyword>
<name>A0A7V8VF49_9BACT</name>
<dbReference type="AlphaFoldDB" id="A0A7V8VF49"/>
<dbReference type="EMBL" id="JACEFB010000009">
    <property type="protein sequence ID" value="MBA2226888.1"/>
    <property type="molecule type" value="Genomic_DNA"/>
</dbReference>
<evidence type="ECO:0000313" key="8">
    <source>
        <dbReference type="EMBL" id="MBA2226888.1"/>
    </source>
</evidence>
<feature type="compositionally biased region" description="Pro residues" evidence="6">
    <location>
        <begin position="278"/>
        <end position="289"/>
    </location>
</feature>
<comment type="subunit">
    <text evidence="5">Homodimer.</text>
</comment>